<dbReference type="PANTHER" id="PTHR21442:SF0">
    <property type="entry name" value="CILIA- AND FLAGELLA-ASSOCIATED PROTEIN 206"/>
    <property type="match status" value="1"/>
</dbReference>
<evidence type="ECO:0000256" key="6">
    <source>
        <dbReference type="ARBA" id="ARBA00023069"/>
    </source>
</evidence>
<comment type="function">
    <text evidence="9">Essential for sperm motility and is involved in the regulation of the beating frequency of motile cilia on the epithelial cells of the respiratory tract. Required for the establishment of radial spokes in sperm flagella.</text>
</comment>
<evidence type="ECO:0000256" key="9">
    <source>
        <dbReference type="ARBA" id="ARBA00045321"/>
    </source>
</evidence>
<keyword evidence="11" id="KW-1185">Reference proteome</keyword>
<reference evidence="10 11" key="1">
    <citation type="submission" date="2020-04" db="EMBL/GenBank/DDBJ databases">
        <authorList>
            <person name="Alioto T."/>
            <person name="Alioto T."/>
            <person name="Gomez Garrido J."/>
        </authorList>
    </citation>
    <scope>NUCLEOTIDE SEQUENCE [LARGE SCALE GENOMIC DNA]</scope>
</reference>
<protein>
    <recommendedName>
        <fullName evidence="3">Cilia- and flagella-associated protein 206</fullName>
    </recommendedName>
</protein>
<organism evidence="10 11">
    <name type="scientific">Cloeon dipterum</name>
    <dbReference type="NCBI Taxonomy" id="197152"/>
    <lineage>
        <taxon>Eukaryota</taxon>
        <taxon>Metazoa</taxon>
        <taxon>Ecdysozoa</taxon>
        <taxon>Arthropoda</taxon>
        <taxon>Hexapoda</taxon>
        <taxon>Insecta</taxon>
        <taxon>Pterygota</taxon>
        <taxon>Palaeoptera</taxon>
        <taxon>Ephemeroptera</taxon>
        <taxon>Pisciforma</taxon>
        <taxon>Baetidae</taxon>
        <taxon>Cloeon</taxon>
    </lineage>
</organism>
<evidence type="ECO:0000256" key="8">
    <source>
        <dbReference type="ARBA" id="ARBA00023273"/>
    </source>
</evidence>
<dbReference type="Pfam" id="PF12018">
    <property type="entry name" value="FAP206"/>
    <property type="match status" value="1"/>
</dbReference>
<keyword evidence="7" id="KW-0206">Cytoskeleton</keyword>
<evidence type="ECO:0000313" key="10">
    <source>
        <dbReference type="EMBL" id="CAB3361071.1"/>
    </source>
</evidence>
<evidence type="ECO:0000256" key="1">
    <source>
        <dbReference type="ARBA" id="ARBA00004430"/>
    </source>
</evidence>
<accession>A0A8S1BZI4</accession>
<dbReference type="EMBL" id="CADEPI010000005">
    <property type="protein sequence ID" value="CAB3361071.1"/>
    <property type="molecule type" value="Genomic_DNA"/>
</dbReference>
<dbReference type="OrthoDB" id="10251073at2759"/>
<comment type="caution">
    <text evidence="10">The sequence shown here is derived from an EMBL/GenBank/DDBJ whole genome shotgun (WGS) entry which is preliminary data.</text>
</comment>
<dbReference type="Proteomes" id="UP000494165">
    <property type="component" value="Unassembled WGS sequence"/>
</dbReference>
<dbReference type="InterPro" id="IPR021897">
    <property type="entry name" value="FAP206"/>
</dbReference>
<gene>
    <name evidence="10" type="ORF">CLODIP_2_CD11366</name>
</gene>
<dbReference type="GO" id="GO:0036064">
    <property type="term" value="C:ciliary basal body"/>
    <property type="evidence" value="ECO:0007669"/>
    <property type="project" value="TreeGrafter"/>
</dbReference>
<keyword evidence="5" id="KW-0970">Cilium biogenesis/degradation</keyword>
<evidence type="ECO:0000256" key="7">
    <source>
        <dbReference type="ARBA" id="ARBA00023212"/>
    </source>
</evidence>
<evidence type="ECO:0000256" key="5">
    <source>
        <dbReference type="ARBA" id="ARBA00022794"/>
    </source>
</evidence>
<evidence type="ECO:0000256" key="4">
    <source>
        <dbReference type="ARBA" id="ARBA00022490"/>
    </source>
</evidence>
<name>A0A8S1BZI4_9INSE</name>
<sequence>MMSDQEALKFAVPPQSREEKIKCIIDDLILKEPKMSPGVIEFLVRLDVQYSGLNPESTQLSISELASQVHLDVVSVKKINMLTMRTQAEYFIHILHDKKEISNWLNDELERMLGVFLSNLAEEEGRYESKEFYFRLAEIFMHTFSLKSYVYDEIRMALETLMPRGDLKKFFRLENKEQIETLKILFNRACGCILLFNPEGRLAGEMTGLYLALLDLQVLLTAELESDLRDSQIYTQLIQTLLDSHTMTGAYDYVFAESHALLALHLQMEQMISQMLRKIISSKARLEMLEFRFDTVMSELVMDQEHYAIDDAPDSMLVNWNELGTAITDIYCEYLVMSNINCVYNRIKKLSETIFNSMHSETFVKVFEKYPETPVTEFSSQETTPKTCESPYLAAIFDAPWEPFNPENLLALNGICAVSVLEKYSYIKKGDPTLGVCKWRDKFYALSSPEAMDRFGKNPQLYADVVHRVGHDRPELILLMGLQEEFPGLERLAELRQPIHMMTCDKASRARAARLPVKEEWADAWSEWDKPRVLGTQFETKNIAAQPSDVQRDRDTQCAPKVDSEMQTMSDVYVNTDVPAIKSPRLVSHVVPPPYAEAYFSTPCESSYFEDKVDEQDGGFEQIDEKIVVEEVVTLDIAPVEESSAPEAENS</sequence>
<proteinExistence type="inferred from homology"/>
<evidence type="ECO:0000256" key="2">
    <source>
        <dbReference type="ARBA" id="ARBA00010500"/>
    </source>
</evidence>
<dbReference type="PANTHER" id="PTHR21442">
    <property type="entry name" value="CILIA- AND FLAGELLA-ASSOCIATED PROTEIN 206"/>
    <property type="match status" value="1"/>
</dbReference>
<dbReference type="GO" id="GO:0005930">
    <property type="term" value="C:axoneme"/>
    <property type="evidence" value="ECO:0007669"/>
    <property type="project" value="UniProtKB-SubCell"/>
</dbReference>
<dbReference type="AlphaFoldDB" id="A0A8S1BZI4"/>
<comment type="similarity">
    <text evidence="2">Belongs to the CFAP206 family.</text>
</comment>
<keyword evidence="6" id="KW-0969">Cilium</keyword>
<keyword evidence="4" id="KW-0963">Cytoplasm</keyword>
<dbReference type="GO" id="GO:0030030">
    <property type="term" value="P:cell projection organization"/>
    <property type="evidence" value="ECO:0007669"/>
    <property type="project" value="UniProtKB-KW"/>
</dbReference>
<evidence type="ECO:0000256" key="3">
    <source>
        <dbReference type="ARBA" id="ARBA00021602"/>
    </source>
</evidence>
<evidence type="ECO:0000313" key="11">
    <source>
        <dbReference type="Proteomes" id="UP000494165"/>
    </source>
</evidence>
<keyword evidence="8" id="KW-0966">Cell projection</keyword>
<comment type="subcellular location">
    <subcellularLocation>
        <location evidence="1">Cytoplasm</location>
        <location evidence="1">Cytoskeleton</location>
        <location evidence="1">Cilium axoneme</location>
    </subcellularLocation>
</comment>
<dbReference type="GO" id="GO:0003356">
    <property type="term" value="P:regulation of cilium beat frequency"/>
    <property type="evidence" value="ECO:0007669"/>
    <property type="project" value="TreeGrafter"/>
</dbReference>